<feature type="domain" description="Putative metallopeptidase" evidence="3">
    <location>
        <begin position="3"/>
        <end position="264"/>
    </location>
</feature>
<comment type="caution">
    <text evidence="4">The sequence shown here is derived from an EMBL/GenBank/DDBJ whole genome shotgun (WGS) entry which is preliminary data.</text>
</comment>
<dbReference type="RefSeq" id="WP_067329121.1">
    <property type="nucleotide sequence ID" value="NZ_LNKT01000003.1"/>
</dbReference>
<dbReference type="STRING" id="1630136.AS592_11955"/>
<sequence length="396" mass="45381">MTYTEKIEKAKAKLMLEHPYIGSVATVLELNNDTEALTFSSDGISLTYNDEYFEKAPLDEIEFALANGAMHAVLKHSERVNERVDRIWQAASDLVVNAMLVKNGFPLPPYVYYDERFEGMYAEEIYDVLKDEMIRNDTLDEAEAVSEDEQAEEPQEEEGKGESNENGESADNTPQPASMEESEVSEFDMLSEELKEFFEQIFQKYKRQGNLPEDLNIVVPEYFSHKIDWREMLYKYIASYAKSTYSFVPPNMKYLYRGIYLPSLSSDLLRIVIAVDTSGSIDEALLGTFLGEIESIMQSYPNYEIDLITADAKIQSHRVFLPGESLDYEVSGGGGTDFRPVFEYIDNYIDYPTLLLYFTDAEGTFPANEPGYDLLWLIPEEREMPFGEVLILEEHH</sequence>
<reference evidence="4 5" key="1">
    <citation type="submission" date="2015-11" db="EMBL/GenBank/DDBJ databases">
        <title>Draft genome of Sulfurovum riftiae 1812E, a member of the Epsilonproteobacteria isolated from the tube of the deep-sea hydrothermal vent tubewom Riftia pachyptila.</title>
        <authorList>
            <person name="Vetriani C."/>
            <person name="Giovannelli D."/>
        </authorList>
    </citation>
    <scope>NUCLEOTIDE SEQUENCE [LARGE SCALE GENOMIC DNA]</scope>
    <source>
        <strain evidence="4 5">1812E</strain>
    </source>
</reference>
<evidence type="ECO:0008006" key="6">
    <source>
        <dbReference type="Google" id="ProtNLM"/>
    </source>
</evidence>
<name>A0A151CI84_9BACT</name>
<feature type="region of interest" description="Disordered" evidence="1">
    <location>
        <begin position="142"/>
        <end position="185"/>
    </location>
</feature>
<dbReference type="Proteomes" id="UP000075359">
    <property type="component" value="Unassembled WGS sequence"/>
</dbReference>
<evidence type="ECO:0000313" key="5">
    <source>
        <dbReference type="Proteomes" id="UP000075359"/>
    </source>
</evidence>
<evidence type="ECO:0000313" key="4">
    <source>
        <dbReference type="EMBL" id="KYJ87207.1"/>
    </source>
</evidence>
<accession>A0A151CI84</accession>
<gene>
    <name evidence="4" type="ORF">AS592_11955</name>
</gene>
<dbReference type="PANTHER" id="PTHR38730">
    <property type="entry name" value="SLL7028 PROTEIN"/>
    <property type="match status" value="1"/>
</dbReference>
<dbReference type="InterPro" id="IPR018698">
    <property type="entry name" value="VWA-like_dom"/>
</dbReference>
<dbReference type="Pfam" id="PF09967">
    <property type="entry name" value="DUF2201"/>
    <property type="match status" value="1"/>
</dbReference>
<evidence type="ECO:0000259" key="3">
    <source>
        <dbReference type="Pfam" id="PF13203"/>
    </source>
</evidence>
<dbReference type="InterPro" id="IPR025154">
    <property type="entry name" value="Put_metallopeptidase_dom"/>
</dbReference>
<dbReference type="PANTHER" id="PTHR38730:SF1">
    <property type="entry name" value="SLL7028 PROTEIN"/>
    <property type="match status" value="1"/>
</dbReference>
<feature type="domain" description="VWA-like" evidence="2">
    <location>
        <begin position="271"/>
        <end position="393"/>
    </location>
</feature>
<evidence type="ECO:0000256" key="1">
    <source>
        <dbReference type="SAM" id="MobiDB-lite"/>
    </source>
</evidence>
<dbReference type="EMBL" id="LNKT01000003">
    <property type="protein sequence ID" value="KYJ87207.1"/>
    <property type="molecule type" value="Genomic_DNA"/>
</dbReference>
<dbReference type="OrthoDB" id="9761650at2"/>
<evidence type="ECO:0000259" key="2">
    <source>
        <dbReference type="Pfam" id="PF09967"/>
    </source>
</evidence>
<feature type="compositionally biased region" description="Acidic residues" evidence="1">
    <location>
        <begin position="142"/>
        <end position="156"/>
    </location>
</feature>
<organism evidence="4 5">
    <name type="scientific">Sulfurovum riftiae</name>
    <dbReference type="NCBI Taxonomy" id="1630136"/>
    <lineage>
        <taxon>Bacteria</taxon>
        <taxon>Pseudomonadati</taxon>
        <taxon>Campylobacterota</taxon>
        <taxon>Epsilonproteobacteria</taxon>
        <taxon>Campylobacterales</taxon>
        <taxon>Sulfurovaceae</taxon>
        <taxon>Sulfurovum</taxon>
    </lineage>
</organism>
<dbReference type="AlphaFoldDB" id="A0A151CI84"/>
<keyword evidence="5" id="KW-1185">Reference proteome</keyword>
<protein>
    <recommendedName>
        <fullName evidence="6">VWA-like domain-containing protein</fullName>
    </recommendedName>
</protein>
<proteinExistence type="predicted"/>
<dbReference type="Pfam" id="PF13203">
    <property type="entry name" value="DUF2201_N"/>
    <property type="match status" value="1"/>
</dbReference>